<dbReference type="KEGG" id="tet:TTHERM_00048870"/>
<keyword evidence="1" id="KW-0175">Coiled coil</keyword>
<gene>
    <name evidence="3" type="ORF">TTHERM_00048870</name>
</gene>
<evidence type="ECO:0000313" key="4">
    <source>
        <dbReference type="Proteomes" id="UP000009168"/>
    </source>
</evidence>
<dbReference type="HOGENOM" id="CLU_275512_0_0_1"/>
<feature type="compositionally biased region" description="Polar residues" evidence="2">
    <location>
        <begin position="461"/>
        <end position="478"/>
    </location>
</feature>
<dbReference type="InParanoid" id="Q23DA3"/>
<feature type="compositionally biased region" description="Basic and acidic residues" evidence="2">
    <location>
        <begin position="144"/>
        <end position="157"/>
    </location>
</feature>
<proteinExistence type="predicted"/>
<dbReference type="AlphaFoldDB" id="Q23DA3"/>
<name>Q23DA3_TETTS</name>
<feature type="coiled-coil region" evidence="1">
    <location>
        <begin position="283"/>
        <end position="310"/>
    </location>
</feature>
<evidence type="ECO:0000256" key="1">
    <source>
        <dbReference type="SAM" id="Coils"/>
    </source>
</evidence>
<dbReference type="Proteomes" id="UP000009168">
    <property type="component" value="Unassembled WGS sequence"/>
</dbReference>
<evidence type="ECO:0000256" key="2">
    <source>
        <dbReference type="SAM" id="MobiDB-lite"/>
    </source>
</evidence>
<accession>Q23DA3</accession>
<reference evidence="4" key="1">
    <citation type="journal article" date="2006" name="PLoS Biol.">
        <title>Macronuclear genome sequence of the ciliate Tetrahymena thermophila, a model eukaryote.</title>
        <authorList>
            <person name="Eisen J.A."/>
            <person name="Coyne R.S."/>
            <person name="Wu M."/>
            <person name="Wu D."/>
            <person name="Thiagarajan M."/>
            <person name="Wortman J.R."/>
            <person name="Badger J.H."/>
            <person name="Ren Q."/>
            <person name="Amedeo P."/>
            <person name="Jones K.M."/>
            <person name="Tallon L.J."/>
            <person name="Delcher A.L."/>
            <person name="Salzberg S.L."/>
            <person name="Silva J.C."/>
            <person name="Haas B.J."/>
            <person name="Majoros W.H."/>
            <person name="Farzad M."/>
            <person name="Carlton J.M."/>
            <person name="Smith R.K. Jr."/>
            <person name="Garg J."/>
            <person name="Pearlman R.E."/>
            <person name="Karrer K.M."/>
            <person name="Sun L."/>
            <person name="Manning G."/>
            <person name="Elde N.C."/>
            <person name="Turkewitz A.P."/>
            <person name="Asai D.J."/>
            <person name="Wilkes D.E."/>
            <person name="Wang Y."/>
            <person name="Cai H."/>
            <person name="Collins K."/>
            <person name="Stewart B.A."/>
            <person name="Lee S.R."/>
            <person name="Wilamowska K."/>
            <person name="Weinberg Z."/>
            <person name="Ruzzo W.L."/>
            <person name="Wloga D."/>
            <person name="Gaertig J."/>
            <person name="Frankel J."/>
            <person name="Tsao C.-C."/>
            <person name="Gorovsky M.A."/>
            <person name="Keeling P.J."/>
            <person name="Waller R.F."/>
            <person name="Patron N.J."/>
            <person name="Cherry J.M."/>
            <person name="Stover N.A."/>
            <person name="Krieger C.J."/>
            <person name="del Toro C."/>
            <person name="Ryder H.F."/>
            <person name="Williamson S.C."/>
            <person name="Barbeau R.A."/>
            <person name="Hamilton E.P."/>
            <person name="Orias E."/>
        </authorList>
    </citation>
    <scope>NUCLEOTIDE SEQUENCE [LARGE SCALE GENOMIC DNA]</scope>
    <source>
        <strain evidence="4">SB210</strain>
    </source>
</reference>
<organism evidence="3 4">
    <name type="scientific">Tetrahymena thermophila (strain SB210)</name>
    <dbReference type="NCBI Taxonomy" id="312017"/>
    <lineage>
        <taxon>Eukaryota</taxon>
        <taxon>Sar</taxon>
        <taxon>Alveolata</taxon>
        <taxon>Ciliophora</taxon>
        <taxon>Intramacronucleata</taxon>
        <taxon>Oligohymenophorea</taxon>
        <taxon>Hymenostomatida</taxon>
        <taxon>Tetrahymenina</taxon>
        <taxon>Tetrahymenidae</taxon>
        <taxon>Tetrahymena</taxon>
    </lineage>
</organism>
<sequence>MSIQQTTRCNCHDTIIKFLQTENNQLKEQNKDYCELVRLNKEMIRNLLQINHGSNQEQQQLITQNSQLYGAANQMNVLQNNNQNLQIGNINNQNANTVCQQQNNTVAYAKENLSNATNQIQLQSSQRYVQAQSISSIQSMRFNTQKERTTQTAKGERTTACTTTKSESSNNGRVYEILFAQIAEENNSLYQIIQRISKQRDTAQSKVLINEQIAEGIENQEKELINEYSDKLVNLNRIIQEQQNQIQILLNQNPKSLSMPGTYIRYREIVLAKDSELRINNRLESSLTLVKSLQEKVQILEEEKKELIFINGVVCQELEKIRKQNFCYQNAFQNQGQINNQSYQDNEICIQYGQEQQFQVNKKQQSISSLRDIDNQDKAINKISKVIHMETGESEELFIPDVIPDRVQLNKDEQNLNKVKIPQLDLSKAKKIQEINLQRQLEQLKQKEQMQAAQQLKQQISKDNQSDNSNNAKNIDQSQQKINELDMKLLEKYKIVENEMFKARAFLEEEIIKQQSIQKCLDESQRKINELDTVNKTLIESNLLFQQKWKRLWDSYMFYREYYMRDSRKTCKQKRNQSSDSNIKFSNQVQSKESQMQLQPNFLFATQNYEYQYCKGNNIQQINDYYSPESLCRQVNKKKQQIYMIQSPKQFNQNVCLAQQNTFHSPSQANDKQQVESEYINQPLIQPITESQLLEMASEYFLSQRQKKVPAIYDQSIYQNNQNQTENKAAIVNMALELYLDTQRRSILQKLSEGKRFRKRAKSLDFVQKVNTSQFEDSGKKYYNLKNLKQNATKIRFPHKQIQHDSFQNNQNSIQEFEKQNKDQLNGINHIHHCCFCNENMQLQCHNIQKNQQKVRNNEDFECFDELIEQINEQEKIIPKNFDHLSFGKNNNQQKKEQILVQNNYQFNEEKNKIIYESLNQIQNQQEVIEKGVQMFSGDILTSIDNINVSPDEVRITIMPNHYNKYFKTDIDFQQKNNFDYLQDELENLNETIHSNDKSQIEIPKNQNLNQDYQNPYLINVIQPLSNLENQISGRNSSHGSIINQQIPASNQEFQNSSFSKPTNSQQNINNQQTVYENNNGQMIQNKYNKDISANIQNQSPSEKFTSSMQDQTDQCYANNSFNNSNGSGDKSEILQENKFSNSIPFHPLDSNKIQEYRHHFDGQQNDQQYNNQVNYQIADTTIIKGQESINKQINQGNQKNQEITINRGGIIQENQSNSYNDNNNQYNIAQNDNKNIQVSDLQLILFD</sequence>
<feature type="region of interest" description="Disordered" evidence="2">
    <location>
        <begin position="143"/>
        <end position="167"/>
    </location>
</feature>
<evidence type="ECO:0000313" key="3">
    <source>
        <dbReference type="EMBL" id="EAR94518.2"/>
    </source>
</evidence>
<dbReference type="RefSeq" id="XP_001014783.2">
    <property type="nucleotide sequence ID" value="XM_001014783.2"/>
</dbReference>
<feature type="region of interest" description="Disordered" evidence="2">
    <location>
        <begin position="452"/>
        <end position="478"/>
    </location>
</feature>
<feature type="coiled-coil region" evidence="1">
    <location>
        <begin position="225"/>
        <end position="252"/>
    </location>
</feature>
<dbReference type="GeneID" id="7839760"/>
<protein>
    <submittedName>
        <fullName evidence="3">Uncharacterized protein</fullName>
    </submittedName>
</protein>
<dbReference type="EMBL" id="GG662712">
    <property type="protein sequence ID" value="EAR94518.2"/>
    <property type="molecule type" value="Genomic_DNA"/>
</dbReference>
<keyword evidence="4" id="KW-1185">Reference proteome</keyword>